<sequence length="65" mass="7686">MKLVRFQEILRDFSEHKNISLTERAYNNGYFDQAHFIKDFKSYCGYTPGEFAARYPDFSMNGESC</sequence>
<evidence type="ECO:0000259" key="3">
    <source>
        <dbReference type="PROSITE" id="PS01124"/>
    </source>
</evidence>
<comment type="caution">
    <text evidence="4">The sequence shown here is derived from an EMBL/GenBank/DDBJ whole genome shotgun (WGS) entry which is preliminary data.</text>
</comment>
<reference evidence="4" key="1">
    <citation type="submission" date="2019-08" db="EMBL/GenBank/DDBJ databases">
        <authorList>
            <person name="Kucharzyk K."/>
            <person name="Murdoch R.W."/>
            <person name="Higgins S."/>
            <person name="Loffler F."/>
        </authorList>
    </citation>
    <scope>NUCLEOTIDE SEQUENCE</scope>
</reference>
<dbReference type="SUPFAM" id="SSF46689">
    <property type="entry name" value="Homeodomain-like"/>
    <property type="match status" value="1"/>
</dbReference>
<name>A0A644VWH5_9ZZZZ</name>
<organism evidence="4">
    <name type="scientific">bioreactor metagenome</name>
    <dbReference type="NCBI Taxonomy" id="1076179"/>
    <lineage>
        <taxon>unclassified sequences</taxon>
        <taxon>metagenomes</taxon>
        <taxon>ecological metagenomes</taxon>
    </lineage>
</organism>
<evidence type="ECO:0000256" key="1">
    <source>
        <dbReference type="ARBA" id="ARBA00023015"/>
    </source>
</evidence>
<dbReference type="PROSITE" id="PS01124">
    <property type="entry name" value="HTH_ARAC_FAMILY_2"/>
    <property type="match status" value="1"/>
</dbReference>
<protein>
    <recommendedName>
        <fullName evidence="3">HTH araC/xylS-type domain-containing protein</fullName>
    </recommendedName>
</protein>
<accession>A0A644VWH5</accession>
<feature type="domain" description="HTH araC/xylS-type" evidence="3">
    <location>
        <begin position="1"/>
        <end position="54"/>
    </location>
</feature>
<gene>
    <name evidence="4" type="ORF">SDC9_41961</name>
</gene>
<dbReference type="InterPro" id="IPR018060">
    <property type="entry name" value="HTH_AraC"/>
</dbReference>
<evidence type="ECO:0000313" key="4">
    <source>
        <dbReference type="EMBL" id="MPL95789.1"/>
    </source>
</evidence>
<dbReference type="Gene3D" id="1.10.10.60">
    <property type="entry name" value="Homeodomain-like"/>
    <property type="match status" value="1"/>
</dbReference>
<dbReference type="GO" id="GO:0043565">
    <property type="term" value="F:sequence-specific DNA binding"/>
    <property type="evidence" value="ECO:0007669"/>
    <property type="project" value="InterPro"/>
</dbReference>
<keyword evidence="1" id="KW-0805">Transcription regulation</keyword>
<dbReference type="Pfam" id="PF00165">
    <property type="entry name" value="HTH_AraC"/>
    <property type="match status" value="1"/>
</dbReference>
<keyword evidence="2" id="KW-0804">Transcription</keyword>
<proteinExistence type="predicted"/>
<dbReference type="AlphaFoldDB" id="A0A644VWH5"/>
<dbReference type="GO" id="GO:0003700">
    <property type="term" value="F:DNA-binding transcription factor activity"/>
    <property type="evidence" value="ECO:0007669"/>
    <property type="project" value="InterPro"/>
</dbReference>
<dbReference type="EMBL" id="VSSQ01000481">
    <property type="protein sequence ID" value="MPL95789.1"/>
    <property type="molecule type" value="Genomic_DNA"/>
</dbReference>
<dbReference type="InterPro" id="IPR009057">
    <property type="entry name" value="Homeodomain-like_sf"/>
</dbReference>
<evidence type="ECO:0000256" key="2">
    <source>
        <dbReference type="ARBA" id="ARBA00023163"/>
    </source>
</evidence>